<evidence type="ECO:0000256" key="9">
    <source>
        <dbReference type="ARBA" id="ARBA00023224"/>
    </source>
</evidence>
<comment type="subcellular location">
    <subcellularLocation>
        <location evidence="1">Cell membrane</location>
        <topology evidence="1">Multi-pass membrane protein</topology>
    </subcellularLocation>
</comment>
<evidence type="ECO:0000256" key="5">
    <source>
        <dbReference type="ARBA" id="ARBA00022989"/>
    </source>
</evidence>
<keyword evidence="8 10" id="KW-0675">Receptor</keyword>
<feature type="transmembrane region" description="Helical" evidence="12">
    <location>
        <begin position="213"/>
        <end position="235"/>
    </location>
</feature>
<dbReference type="OrthoDB" id="10044919at2759"/>
<evidence type="ECO:0000256" key="2">
    <source>
        <dbReference type="ARBA" id="ARBA00010663"/>
    </source>
</evidence>
<keyword evidence="15" id="KW-1185">Reference proteome</keyword>
<keyword evidence="5 12" id="KW-1133">Transmembrane helix</keyword>
<dbReference type="PROSITE" id="PS50262">
    <property type="entry name" value="G_PROTEIN_RECEP_F1_2"/>
    <property type="match status" value="1"/>
</dbReference>
<keyword evidence="7 12" id="KW-0472">Membrane</keyword>
<gene>
    <name evidence="14" type="primary">Dwil\GK25184</name>
    <name evidence="14" type="ORF">Dwil_GK25184</name>
</gene>
<feature type="region of interest" description="Disordered" evidence="11">
    <location>
        <begin position="505"/>
        <end position="525"/>
    </location>
</feature>
<dbReference type="InterPro" id="IPR000276">
    <property type="entry name" value="GPCR_Rhodpsn"/>
</dbReference>
<comment type="similarity">
    <text evidence="2 10">Belongs to the G-protein coupled receptor 1 family.</text>
</comment>
<evidence type="ECO:0000313" key="15">
    <source>
        <dbReference type="Proteomes" id="UP000007798"/>
    </source>
</evidence>
<dbReference type="PROSITE" id="PS00237">
    <property type="entry name" value="G_PROTEIN_RECEP_F1_1"/>
    <property type="match status" value="1"/>
</dbReference>
<proteinExistence type="inferred from homology"/>
<sequence length="525" mass="58866">MANGPDSTFSLGRRVAIVNRNNLYLNADHTTVTDENRLFDGYSDELLTFAWVACIVFIIVGVPGNLLTIVALSRGRQTRNSTAIFIINLSCSDLLFGCFNLPLAASTFMERAWTHSELLCQLFPLLRYGLLAVSLLSVSLITINRYIIIAHPRQYPRIYQRRYLALMVASTWIITFSIMIPTWRGVWGRFGLDPSIGSCSILHDKYDRSPKEFLFMLAFILPCVCIVICYARIFLLVRQAAIRAGTTNKNSPNDATTIAITPPANATMHAKTIPPPIGLAGTVLEREKQSASSAEVDDVPTTPRPFIVNEYLAFIDDNASADSLPISYSIRRDPKESAIEANVVLNATKQNTENAAAAAAAAAGQTGSIATLEISSFHRKYPITTSLRTSFTRFSPRKSHYVSMGNTSNASSIYPGRMSAKDRRLLKMILVIFVWFVICYLPITVTKIWKTATDVHLFNIMGYLLIYLTTCINPLIYVLMSSEYRRAYWNLLRCHQTKSELQQQQQTHLHNAKKKHTESNRVIKT</sequence>
<dbReference type="InParanoid" id="B4NBW8"/>
<organism evidence="14 15">
    <name type="scientific">Drosophila willistoni</name>
    <name type="common">Fruit fly</name>
    <dbReference type="NCBI Taxonomy" id="7260"/>
    <lineage>
        <taxon>Eukaryota</taxon>
        <taxon>Metazoa</taxon>
        <taxon>Ecdysozoa</taxon>
        <taxon>Arthropoda</taxon>
        <taxon>Hexapoda</taxon>
        <taxon>Insecta</taxon>
        <taxon>Pterygota</taxon>
        <taxon>Neoptera</taxon>
        <taxon>Endopterygota</taxon>
        <taxon>Diptera</taxon>
        <taxon>Brachycera</taxon>
        <taxon>Muscomorpha</taxon>
        <taxon>Ephydroidea</taxon>
        <taxon>Drosophilidae</taxon>
        <taxon>Drosophila</taxon>
        <taxon>Sophophora</taxon>
    </lineage>
</organism>
<reference evidence="14 15" key="1">
    <citation type="journal article" date="2007" name="Nature">
        <title>Evolution of genes and genomes on the Drosophila phylogeny.</title>
        <authorList>
            <consortium name="Drosophila 12 Genomes Consortium"/>
            <person name="Clark A.G."/>
            <person name="Eisen M.B."/>
            <person name="Smith D.R."/>
            <person name="Bergman C.M."/>
            <person name="Oliver B."/>
            <person name="Markow T.A."/>
            <person name="Kaufman T.C."/>
            <person name="Kellis M."/>
            <person name="Gelbart W."/>
            <person name="Iyer V.N."/>
            <person name="Pollard D.A."/>
            <person name="Sackton T.B."/>
            <person name="Larracuente A.M."/>
            <person name="Singh N.D."/>
            <person name="Abad J.P."/>
            <person name="Abt D.N."/>
            <person name="Adryan B."/>
            <person name="Aguade M."/>
            <person name="Akashi H."/>
            <person name="Anderson W.W."/>
            <person name="Aquadro C.F."/>
            <person name="Ardell D.H."/>
            <person name="Arguello R."/>
            <person name="Artieri C.G."/>
            <person name="Barbash D.A."/>
            <person name="Barker D."/>
            <person name="Barsanti P."/>
            <person name="Batterham P."/>
            <person name="Batzoglou S."/>
            <person name="Begun D."/>
            <person name="Bhutkar A."/>
            <person name="Blanco E."/>
            <person name="Bosak S.A."/>
            <person name="Bradley R.K."/>
            <person name="Brand A.D."/>
            <person name="Brent M.R."/>
            <person name="Brooks A.N."/>
            <person name="Brown R.H."/>
            <person name="Butlin R.K."/>
            <person name="Caggese C."/>
            <person name="Calvi B.R."/>
            <person name="Bernardo de Carvalho A."/>
            <person name="Caspi A."/>
            <person name="Castrezana S."/>
            <person name="Celniker S.E."/>
            <person name="Chang J.L."/>
            <person name="Chapple C."/>
            <person name="Chatterji S."/>
            <person name="Chinwalla A."/>
            <person name="Civetta A."/>
            <person name="Clifton S.W."/>
            <person name="Comeron J.M."/>
            <person name="Costello J.C."/>
            <person name="Coyne J.A."/>
            <person name="Daub J."/>
            <person name="David R.G."/>
            <person name="Delcher A.L."/>
            <person name="Delehaunty K."/>
            <person name="Do C.B."/>
            <person name="Ebling H."/>
            <person name="Edwards K."/>
            <person name="Eickbush T."/>
            <person name="Evans J.D."/>
            <person name="Filipski A."/>
            <person name="Findeiss S."/>
            <person name="Freyhult E."/>
            <person name="Fulton L."/>
            <person name="Fulton R."/>
            <person name="Garcia A.C."/>
            <person name="Gardiner A."/>
            <person name="Garfield D.A."/>
            <person name="Garvin B.E."/>
            <person name="Gibson G."/>
            <person name="Gilbert D."/>
            <person name="Gnerre S."/>
            <person name="Godfrey J."/>
            <person name="Good R."/>
            <person name="Gotea V."/>
            <person name="Gravely B."/>
            <person name="Greenberg A.J."/>
            <person name="Griffiths-Jones S."/>
            <person name="Gross S."/>
            <person name="Guigo R."/>
            <person name="Gustafson E.A."/>
            <person name="Haerty W."/>
            <person name="Hahn M.W."/>
            <person name="Halligan D.L."/>
            <person name="Halpern A.L."/>
            <person name="Halter G.M."/>
            <person name="Han M.V."/>
            <person name="Heger A."/>
            <person name="Hillier L."/>
            <person name="Hinrichs A.S."/>
            <person name="Holmes I."/>
            <person name="Hoskins R.A."/>
            <person name="Hubisz M.J."/>
            <person name="Hultmark D."/>
            <person name="Huntley M.A."/>
            <person name="Jaffe D.B."/>
            <person name="Jagadeeshan S."/>
            <person name="Jeck W.R."/>
            <person name="Johnson J."/>
            <person name="Jones C.D."/>
            <person name="Jordan W.C."/>
            <person name="Karpen G.H."/>
            <person name="Kataoka E."/>
            <person name="Keightley P.D."/>
            <person name="Kheradpour P."/>
            <person name="Kirkness E.F."/>
            <person name="Koerich L.B."/>
            <person name="Kristiansen K."/>
            <person name="Kudrna D."/>
            <person name="Kulathinal R.J."/>
            <person name="Kumar S."/>
            <person name="Kwok R."/>
            <person name="Lander E."/>
            <person name="Langley C.H."/>
            <person name="Lapoint R."/>
            <person name="Lazzaro B.P."/>
            <person name="Lee S.J."/>
            <person name="Levesque L."/>
            <person name="Li R."/>
            <person name="Lin C.F."/>
            <person name="Lin M.F."/>
            <person name="Lindblad-Toh K."/>
            <person name="Llopart A."/>
            <person name="Long M."/>
            <person name="Low L."/>
            <person name="Lozovsky E."/>
            <person name="Lu J."/>
            <person name="Luo M."/>
            <person name="Machado C.A."/>
            <person name="Makalowski W."/>
            <person name="Marzo M."/>
            <person name="Matsuda M."/>
            <person name="Matzkin L."/>
            <person name="McAllister B."/>
            <person name="McBride C.S."/>
            <person name="McKernan B."/>
            <person name="McKernan K."/>
            <person name="Mendez-Lago M."/>
            <person name="Minx P."/>
            <person name="Mollenhauer M.U."/>
            <person name="Montooth K."/>
            <person name="Mount S.M."/>
            <person name="Mu X."/>
            <person name="Myers E."/>
            <person name="Negre B."/>
            <person name="Newfeld S."/>
            <person name="Nielsen R."/>
            <person name="Noor M.A."/>
            <person name="O'Grady P."/>
            <person name="Pachter L."/>
            <person name="Papaceit M."/>
            <person name="Parisi M.J."/>
            <person name="Parisi M."/>
            <person name="Parts L."/>
            <person name="Pedersen J.S."/>
            <person name="Pesole G."/>
            <person name="Phillippy A.M."/>
            <person name="Ponting C.P."/>
            <person name="Pop M."/>
            <person name="Porcelli D."/>
            <person name="Powell J.R."/>
            <person name="Prohaska S."/>
            <person name="Pruitt K."/>
            <person name="Puig M."/>
            <person name="Quesneville H."/>
            <person name="Ram K.R."/>
            <person name="Rand D."/>
            <person name="Rasmussen M.D."/>
            <person name="Reed L.K."/>
            <person name="Reenan R."/>
            <person name="Reily A."/>
            <person name="Remington K.A."/>
            <person name="Rieger T.T."/>
            <person name="Ritchie M.G."/>
            <person name="Robin C."/>
            <person name="Rogers Y.H."/>
            <person name="Rohde C."/>
            <person name="Rozas J."/>
            <person name="Rubenfield M.J."/>
            <person name="Ruiz A."/>
            <person name="Russo S."/>
            <person name="Salzberg S.L."/>
            <person name="Sanchez-Gracia A."/>
            <person name="Saranga D.J."/>
            <person name="Sato H."/>
            <person name="Schaeffer S.W."/>
            <person name="Schatz M.C."/>
            <person name="Schlenke T."/>
            <person name="Schwartz R."/>
            <person name="Segarra C."/>
            <person name="Singh R.S."/>
            <person name="Sirot L."/>
            <person name="Sirota M."/>
            <person name="Sisneros N.B."/>
            <person name="Smith C.D."/>
            <person name="Smith T.F."/>
            <person name="Spieth J."/>
            <person name="Stage D.E."/>
            <person name="Stark A."/>
            <person name="Stephan W."/>
            <person name="Strausberg R.L."/>
            <person name="Strempel S."/>
            <person name="Sturgill D."/>
            <person name="Sutton G."/>
            <person name="Sutton G.G."/>
            <person name="Tao W."/>
            <person name="Teichmann S."/>
            <person name="Tobari Y.N."/>
            <person name="Tomimura Y."/>
            <person name="Tsolas J.M."/>
            <person name="Valente V.L."/>
            <person name="Venter E."/>
            <person name="Venter J.C."/>
            <person name="Vicario S."/>
            <person name="Vieira F.G."/>
            <person name="Vilella A.J."/>
            <person name="Villasante A."/>
            <person name="Walenz B."/>
            <person name="Wang J."/>
            <person name="Wasserman M."/>
            <person name="Watts T."/>
            <person name="Wilson D."/>
            <person name="Wilson R.K."/>
            <person name="Wing R.A."/>
            <person name="Wolfner M.F."/>
            <person name="Wong A."/>
            <person name="Wong G.K."/>
            <person name="Wu C.I."/>
            <person name="Wu G."/>
            <person name="Yamamoto D."/>
            <person name="Yang H.P."/>
            <person name="Yang S.P."/>
            <person name="Yorke J.A."/>
            <person name="Yoshida K."/>
            <person name="Zdobnov E."/>
            <person name="Zhang P."/>
            <person name="Zhang Y."/>
            <person name="Zimin A.V."/>
            <person name="Baldwin J."/>
            <person name="Abdouelleil A."/>
            <person name="Abdulkadir J."/>
            <person name="Abebe A."/>
            <person name="Abera B."/>
            <person name="Abreu J."/>
            <person name="Acer S.C."/>
            <person name="Aftuck L."/>
            <person name="Alexander A."/>
            <person name="An P."/>
            <person name="Anderson E."/>
            <person name="Anderson S."/>
            <person name="Arachi H."/>
            <person name="Azer M."/>
            <person name="Bachantsang P."/>
            <person name="Barry A."/>
            <person name="Bayul T."/>
            <person name="Berlin A."/>
            <person name="Bessette D."/>
            <person name="Bloom T."/>
            <person name="Blye J."/>
            <person name="Boguslavskiy L."/>
            <person name="Bonnet C."/>
            <person name="Boukhgalter B."/>
            <person name="Bourzgui I."/>
            <person name="Brown A."/>
            <person name="Cahill P."/>
            <person name="Channer S."/>
            <person name="Cheshatsang Y."/>
            <person name="Chuda L."/>
            <person name="Citroen M."/>
            <person name="Collymore A."/>
            <person name="Cooke P."/>
            <person name="Costello M."/>
            <person name="D'Aco K."/>
            <person name="Daza R."/>
            <person name="De Haan G."/>
            <person name="DeGray S."/>
            <person name="DeMaso C."/>
            <person name="Dhargay N."/>
            <person name="Dooley K."/>
            <person name="Dooley E."/>
            <person name="Doricent M."/>
            <person name="Dorje P."/>
            <person name="Dorjee K."/>
            <person name="Dupes A."/>
            <person name="Elong R."/>
            <person name="Falk J."/>
            <person name="Farina A."/>
            <person name="Faro S."/>
            <person name="Ferguson D."/>
            <person name="Fisher S."/>
            <person name="Foley C.D."/>
            <person name="Franke A."/>
            <person name="Friedrich D."/>
            <person name="Gadbois L."/>
            <person name="Gearin G."/>
            <person name="Gearin C.R."/>
            <person name="Giannoukos G."/>
            <person name="Goode T."/>
            <person name="Graham J."/>
            <person name="Grandbois E."/>
            <person name="Grewal S."/>
            <person name="Gyaltsen K."/>
            <person name="Hafez N."/>
            <person name="Hagos B."/>
            <person name="Hall J."/>
            <person name="Henson C."/>
            <person name="Hollinger A."/>
            <person name="Honan T."/>
            <person name="Huard M.D."/>
            <person name="Hughes L."/>
            <person name="Hurhula B."/>
            <person name="Husby M.E."/>
            <person name="Kamat A."/>
            <person name="Kanga B."/>
            <person name="Kashin S."/>
            <person name="Khazanovich D."/>
            <person name="Kisner P."/>
            <person name="Lance K."/>
            <person name="Lara M."/>
            <person name="Lee W."/>
            <person name="Lennon N."/>
            <person name="Letendre F."/>
            <person name="LeVine R."/>
            <person name="Lipovsky A."/>
            <person name="Liu X."/>
            <person name="Liu J."/>
            <person name="Liu S."/>
            <person name="Lokyitsang T."/>
            <person name="Lokyitsang Y."/>
            <person name="Lubonja R."/>
            <person name="Lui A."/>
            <person name="MacDonald P."/>
            <person name="Magnisalis V."/>
            <person name="Maru K."/>
            <person name="Matthews C."/>
            <person name="McCusker W."/>
            <person name="McDonough S."/>
            <person name="Mehta T."/>
            <person name="Meldrim J."/>
            <person name="Meneus L."/>
            <person name="Mihai O."/>
            <person name="Mihalev A."/>
            <person name="Mihova T."/>
            <person name="Mittelman R."/>
            <person name="Mlenga V."/>
            <person name="Montmayeur A."/>
            <person name="Mulrain L."/>
            <person name="Navidi A."/>
            <person name="Naylor J."/>
            <person name="Negash T."/>
            <person name="Nguyen T."/>
            <person name="Nguyen N."/>
            <person name="Nicol R."/>
            <person name="Norbu C."/>
            <person name="Norbu N."/>
            <person name="Novod N."/>
            <person name="O'Neill B."/>
            <person name="Osman S."/>
            <person name="Markiewicz E."/>
            <person name="Oyono O.L."/>
            <person name="Patti C."/>
            <person name="Phunkhang P."/>
            <person name="Pierre F."/>
            <person name="Priest M."/>
            <person name="Raghuraman S."/>
            <person name="Rege F."/>
            <person name="Reyes R."/>
            <person name="Rise C."/>
            <person name="Rogov P."/>
            <person name="Ross K."/>
            <person name="Ryan E."/>
            <person name="Settipalli S."/>
            <person name="Shea T."/>
            <person name="Sherpa N."/>
            <person name="Shi L."/>
            <person name="Shih D."/>
            <person name="Sparrow T."/>
            <person name="Spaulding J."/>
            <person name="Stalker J."/>
            <person name="Stange-Thomann N."/>
            <person name="Stavropoulos S."/>
            <person name="Stone C."/>
            <person name="Strader C."/>
            <person name="Tesfaye S."/>
            <person name="Thomson T."/>
            <person name="Thoulutsang Y."/>
            <person name="Thoulutsang D."/>
            <person name="Topham K."/>
            <person name="Topping I."/>
            <person name="Tsamla T."/>
            <person name="Vassiliev H."/>
            <person name="Vo A."/>
            <person name="Wangchuk T."/>
            <person name="Wangdi T."/>
            <person name="Weiand M."/>
            <person name="Wilkinson J."/>
            <person name="Wilson A."/>
            <person name="Yadav S."/>
            <person name="Young G."/>
            <person name="Yu Q."/>
            <person name="Zembek L."/>
            <person name="Zhong D."/>
            <person name="Zimmer A."/>
            <person name="Zwirko Z."/>
            <person name="Jaffe D.B."/>
            <person name="Alvarez P."/>
            <person name="Brockman W."/>
            <person name="Butler J."/>
            <person name="Chin C."/>
            <person name="Gnerre S."/>
            <person name="Grabherr M."/>
            <person name="Kleber M."/>
            <person name="Mauceli E."/>
            <person name="MacCallum I."/>
        </authorList>
    </citation>
    <scope>NUCLEOTIDE SEQUENCE [LARGE SCALE GENOMIC DNA]</scope>
    <source>
        <strain evidence="15">Tucson 14030-0811.24</strain>
    </source>
</reference>
<evidence type="ECO:0000256" key="4">
    <source>
        <dbReference type="ARBA" id="ARBA00022692"/>
    </source>
</evidence>
<dbReference type="PANTHER" id="PTHR24228:SF74">
    <property type="entry name" value="G-PROTEIN COUPLED RECEPTORS FAMILY 1 PROFILE DOMAIN-CONTAINING PROTEIN"/>
    <property type="match status" value="1"/>
</dbReference>
<dbReference type="PANTHER" id="PTHR24228">
    <property type="entry name" value="B2 BRADYKININ RECEPTOR/ANGIOTENSIN II RECEPTOR"/>
    <property type="match status" value="1"/>
</dbReference>
<feature type="transmembrane region" description="Helical" evidence="12">
    <location>
        <begin position="125"/>
        <end position="143"/>
    </location>
</feature>
<evidence type="ECO:0000256" key="10">
    <source>
        <dbReference type="RuleBase" id="RU000688"/>
    </source>
</evidence>
<dbReference type="CDD" id="cd15210">
    <property type="entry name" value="7tmA_GPR84-like"/>
    <property type="match status" value="1"/>
</dbReference>
<keyword evidence="3" id="KW-1003">Cell membrane</keyword>
<accession>B4NBW8</accession>
<evidence type="ECO:0000256" key="7">
    <source>
        <dbReference type="ARBA" id="ARBA00023136"/>
    </source>
</evidence>
<evidence type="ECO:0000256" key="11">
    <source>
        <dbReference type="SAM" id="MobiDB-lite"/>
    </source>
</evidence>
<keyword evidence="9 10" id="KW-0807">Transducer</keyword>
<evidence type="ECO:0000256" key="3">
    <source>
        <dbReference type="ARBA" id="ARBA00022475"/>
    </source>
</evidence>
<feature type="transmembrane region" description="Helical" evidence="12">
    <location>
        <begin position="425"/>
        <end position="445"/>
    </location>
</feature>
<dbReference type="eggNOG" id="KOG3656">
    <property type="taxonomic scope" value="Eukaryota"/>
</dbReference>
<dbReference type="Pfam" id="PF00001">
    <property type="entry name" value="7tm_1"/>
    <property type="match status" value="1"/>
</dbReference>
<feature type="transmembrane region" description="Helical" evidence="12">
    <location>
        <begin position="49"/>
        <end position="72"/>
    </location>
</feature>
<name>B4NBW8_DROWI</name>
<dbReference type="SUPFAM" id="SSF81321">
    <property type="entry name" value="Family A G protein-coupled receptor-like"/>
    <property type="match status" value="1"/>
</dbReference>
<dbReference type="HOGENOM" id="CLU_009579_3_10_1"/>
<dbReference type="FunCoup" id="B4NBW8">
    <property type="interactions" value="90"/>
</dbReference>
<dbReference type="Gene3D" id="1.20.1070.10">
    <property type="entry name" value="Rhodopsin 7-helix transmembrane proteins"/>
    <property type="match status" value="2"/>
</dbReference>
<dbReference type="EMBL" id="CH964239">
    <property type="protein sequence ID" value="EDW82327.2"/>
    <property type="molecule type" value="Genomic_DNA"/>
</dbReference>
<keyword evidence="4 10" id="KW-0812">Transmembrane</keyword>
<evidence type="ECO:0000313" key="14">
    <source>
        <dbReference type="EMBL" id="EDW82327.2"/>
    </source>
</evidence>
<keyword evidence="6 10" id="KW-0297">G-protein coupled receptor</keyword>
<dbReference type="SMART" id="SM01381">
    <property type="entry name" value="7TM_GPCR_Srsx"/>
    <property type="match status" value="1"/>
</dbReference>
<feature type="transmembrane region" description="Helical" evidence="12">
    <location>
        <begin position="84"/>
        <end position="105"/>
    </location>
</feature>
<feature type="transmembrane region" description="Helical" evidence="12">
    <location>
        <begin position="163"/>
        <end position="183"/>
    </location>
</feature>
<feature type="domain" description="G-protein coupled receptors family 1 profile" evidence="13">
    <location>
        <begin position="64"/>
        <end position="477"/>
    </location>
</feature>
<dbReference type="Proteomes" id="UP000007798">
    <property type="component" value="Unassembled WGS sequence"/>
</dbReference>
<dbReference type="GO" id="GO:0004930">
    <property type="term" value="F:G protein-coupled receptor activity"/>
    <property type="evidence" value="ECO:0007669"/>
    <property type="project" value="UniProtKB-KW"/>
</dbReference>
<dbReference type="GO" id="GO:0005886">
    <property type="term" value="C:plasma membrane"/>
    <property type="evidence" value="ECO:0007669"/>
    <property type="project" value="UniProtKB-SubCell"/>
</dbReference>
<evidence type="ECO:0000256" key="12">
    <source>
        <dbReference type="SAM" id="Phobius"/>
    </source>
</evidence>
<protein>
    <recommendedName>
        <fullName evidence="13">G-protein coupled receptors family 1 profile domain-containing protein</fullName>
    </recommendedName>
</protein>
<dbReference type="AlphaFoldDB" id="B4NBW8"/>
<evidence type="ECO:0000259" key="13">
    <source>
        <dbReference type="PROSITE" id="PS50262"/>
    </source>
</evidence>
<evidence type="ECO:0000256" key="8">
    <source>
        <dbReference type="ARBA" id="ARBA00023170"/>
    </source>
</evidence>
<feature type="transmembrane region" description="Helical" evidence="12">
    <location>
        <begin position="457"/>
        <end position="480"/>
    </location>
</feature>
<evidence type="ECO:0000256" key="1">
    <source>
        <dbReference type="ARBA" id="ARBA00004651"/>
    </source>
</evidence>
<dbReference type="InterPro" id="IPR017452">
    <property type="entry name" value="GPCR_Rhodpsn_7TM"/>
</dbReference>
<dbReference type="FunFam" id="1.20.1070.10:FF:000487">
    <property type="entry name" value="EG:22E5.10 protein"/>
    <property type="match status" value="1"/>
</dbReference>
<evidence type="ECO:0000256" key="6">
    <source>
        <dbReference type="ARBA" id="ARBA00023040"/>
    </source>
</evidence>
<dbReference type="PRINTS" id="PR00237">
    <property type="entry name" value="GPCRRHODOPSN"/>
</dbReference>